<dbReference type="Gene3D" id="3.40.525.10">
    <property type="entry name" value="CRAL-TRIO lipid binding domain"/>
    <property type="match status" value="1"/>
</dbReference>
<dbReference type="PANTHER" id="PTHR10174">
    <property type="entry name" value="ALPHA-TOCOPHEROL TRANSFER PROTEIN-RELATED"/>
    <property type="match status" value="1"/>
</dbReference>
<dbReference type="InterPro" id="IPR001251">
    <property type="entry name" value="CRAL-TRIO_dom"/>
</dbReference>
<evidence type="ECO:0000313" key="3">
    <source>
        <dbReference type="Proteomes" id="UP001516400"/>
    </source>
</evidence>
<accession>A0ABD2NBH3</accession>
<dbReference type="SUPFAM" id="SSF52087">
    <property type="entry name" value="CRAL/TRIO domain"/>
    <property type="match status" value="1"/>
</dbReference>
<organism evidence="2 3">
    <name type="scientific">Cryptolaemus montrouzieri</name>
    <dbReference type="NCBI Taxonomy" id="559131"/>
    <lineage>
        <taxon>Eukaryota</taxon>
        <taxon>Metazoa</taxon>
        <taxon>Ecdysozoa</taxon>
        <taxon>Arthropoda</taxon>
        <taxon>Hexapoda</taxon>
        <taxon>Insecta</taxon>
        <taxon>Pterygota</taxon>
        <taxon>Neoptera</taxon>
        <taxon>Endopterygota</taxon>
        <taxon>Coleoptera</taxon>
        <taxon>Polyphaga</taxon>
        <taxon>Cucujiformia</taxon>
        <taxon>Coccinelloidea</taxon>
        <taxon>Coccinellidae</taxon>
        <taxon>Scymninae</taxon>
        <taxon>Scymnini</taxon>
        <taxon>Cryptolaemus</taxon>
    </lineage>
</organism>
<dbReference type="PROSITE" id="PS50191">
    <property type="entry name" value="CRAL_TRIO"/>
    <property type="match status" value="1"/>
</dbReference>
<dbReference type="AlphaFoldDB" id="A0ABD2NBH3"/>
<dbReference type="SUPFAM" id="SSF46938">
    <property type="entry name" value="CRAL/TRIO N-terminal domain"/>
    <property type="match status" value="1"/>
</dbReference>
<dbReference type="Pfam" id="PF00650">
    <property type="entry name" value="CRAL_TRIO"/>
    <property type="match status" value="1"/>
</dbReference>
<dbReference type="SMART" id="SM01100">
    <property type="entry name" value="CRAL_TRIO_N"/>
    <property type="match status" value="1"/>
</dbReference>
<dbReference type="Proteomes" id="UP001516400">
    <property type="component" value="Unassembled WGS sequence"/>
</dbReference>
<dbReference type="Gene3D" id="1.10.8.20">
    <property type="entry name" value="N-terminal domain of phosphatidylinositol transfer protein sec14p"/>
    <property type="match status" value="1"/>
</dbReference>
<evidence type="ECO:0000313" key="2">
    <source>
        <dbReference type="EMBL" id="KAL3275957.1"/>
    </source>
</evidence>
<dbReference type="Gene3D" id="1.20.5.1200">
    <property type="entry name" value="Alpha-tocopherol transfer"/>
    <property type="match status" value="1"/>
</dbReference>
<dbReference type="InterPro" id="IPR036273">
    <property type="entry name" value="CRAL/TRIO_N_dom_sf"/>
</dbReference>
<comment type="caution">
    <text evidence="2">The sequence shown here is derived from an EMBL/GenBank/DDBJ whole genome shotgun (WGS) entry which is preliminary data.</text>
</comment>
<reference evidence="2 3" key="1">
    <citation type="journal article" date="2021" name="BMC Biol.">
        <title>Horizontally acquired antibacterial genes associated with adaptive radiation of ladybird beetles.</title>
        <authorList>
            <person name="Li H.S."/>
            <person name="Tang X.F."/>
            <person name="Huang Y.H."/>
            <person name="Xu Z.Y."/>
            <person name="Chen M.L."/>
            <person name="Du X.Y."/>
            <person name="Qiu B.Y."/>
            <person name="Chen P.T."/>
            <person name="Zhang W."/>
            <person name="Slipinski A."/>
            <person name="Escalona H.E."/>
            <person name="Waterhouse R.M."/>
            <person name="Zwick A."/>
            <person name="Pang H."/>
        </authorList>
    </citation>
    <scope>NUCLEOTIDE SEQUENCE [LARGE SCALE GENOMIC DNA]</scope>
    <source>
        <strain evidence="2">SYSU2018</strain>
    </source>
</reference>
<keyword evidence="3" id="KW-1185">Reference proteome</keyword>
<dbReference type="PANTHER" id="PTHR10174:SF120">
    <property type="entry name" value="CELLULAR RETINALDEHYDE BINDING PROTEIN"/>
    <property type="match status" value="1"/>
</dbReference>
<sequence>MTELVINQPWKEQSLTLKDADIQDESRETGEILFQKLELAKTEIEENDKIKEQCLQQLKEWISQNGDIENCLTDDNFLLRFLRTRKYSLFMAEQMILKYLNFRKKFVRYMGMMDYLEPNVNDLMSNGYLFASPFRDSEGRRVVIYDIAKFDLQKHSNDDMARAHAIAYETIIEDEETQILGVNHIADMSGISPAFTTLFSVTEFTRLITWGEQSIPLRHKEINLLNVPTALKYVYDYALSKMSKKLRHRFEVHDSFSSLTAKVDKKCLPLEFGGVMPSAEMIQLWKKELSEKRDRLLSMTKMELLSDKGIISRKTIEEHTNGFNMEGLTGCFRKLEVD</sequence>
<dbReference type="InterPro" id="IPR036865">
    <property type="entry name" value="CRAL-TRIO_dom_sf"/>
</dbReference>
<protein>
    <recommendedName>
        <fullName evidence="1">CRAL-TRIO domain-containing protein</fullName>
    </recommendedName>
</protein>
<dbReference type="CDD" id="cd00170">
    <property type="entry name" value="SEC14"/>
    <property type="match status" value="1"/>
</dbReference>
<feature type="domain" description="CRAL-TRIO" evidence="1">
    <location>
        <begin position="117"/>
        <end position="280"/>
    </location>
</feature>
<gene>
    <name evidence="2" type="ORF">HHI36_020691</name>
</gene>
<dbReference type="EMBL" id="JABFTP020000083">
    <property type="protein sequence ID" value="KAL3275957.1"/>
    <property type="molecule type" value="Genomic_DNA"/>
</dbReference>
<evidence type="ECO:0000259" key="1">
    <source>
        <dbReference type="PROSITE" id="PS50191"/>
    </source>
</evidence>
<dbReference type="PRINTS" id="PR00180">
    <property type="entry name" value="CRETINALDHBP"/>
</dbReference>
<name>A0ABD2NBH3_9CUCU</name>
<proteinExistence type="predicted"/>
<dbReference type="SMART" id="SM00516">
    <property type="entry name" value="SEC14"/>
    <property type="match status" value="1"/>
</dbReference>
<dbReference type="InterPro" id="IPR011074">
    <property type="entry name" value="CRAL/TRIO_N_dom"/>
</dbReference>